<proteinExistence type="predicted"/>
<feature type="compositionally biased region" description="Basic and acidic residues" evidence="1">
    <location>
        <begin position="199"/>
        <end position="210"/>
    </location>
</feature>
<sequence>MAALEIDRSVVDPAFSSCNIVSLYCIERPLFLTWDSLEIVSVNLRFCHISMATSMRQRHWALIADRQEWGAGHRNFPAPKLIRVTSSCTVRWYDEDGDPSESPCIWEWEGITNIPPNIPTGDLTAMNMPELKQGNCSHCCPVAPTTQLSVAPRQPANSSVDPQQPSPSSVDPQQPSTSSVDPQQPSTSSVDPQQPTAGSHRDDSDEEVRCEAQIIKLKGSTFEERYQVPLKAVRKEMLERGTTDGRSSSVYLSFKDQ</sequence>
<keyword evidence="3" id="KW-1185">Reference proteome</keyword>
<evidence type="ECO:0000256" key="1">
    <source>
        <dbReference type="SAM" id="MobiDB-lite"/>
    </source>
</evidence>
<protein>
    <submittedName>
        <fullName evidence="2">Hypp8339 protein</fullName>
    </submittedName>
</protein>
<dbReference type="Proteomes" id="UP000838412">
    <property type="component" value="Chromosome 16"/>
</dbReference>
<name>A0A8J9Z893_BRALA</name>
<feature type="compositionally biased region" description="Low complexity" evidence="1">
    <location>
        <begin position="158"/>
        <end position="180"/>
    </location>
</feature>
<accession>A0A8J9Z893</accession>
<feature type="region of interest" description="Disordered" evidence="1">
    <location>
        <begin position="238"/>
        <end position="257"/>
    </location>
</feature>
<organism evidence="2 3">
    <name type="scientific">Branchiostoma lanceolatum</name>
    <name type="common">Common lancelet</name>
    <name type="synonym">Amphioxus lanceolatum</name>
    <dbReference type="NCBI Taxonomy" id="7740"/>
    <lineage>
        <taxon>Eukaryota</taxon>
        <taxon>Metazoa</taxon>
        <taxon>Chordata</taxon>
        <taxon>Cephalochordata</taxon>
        <taxon>Leptocardii</taxon>
        <taxon>Amphioxiformes</taxon>
        <taxon>Branchiostomatidae</taxon>
        <taxon>Branchiostoma</taxon>
    </lineage>
</organism>
<feature type="compositionally biased region" description="Polar residues" evidence="1">
    <location>
        <begin position="181"/>
        <end position="197"/>
    </location>
</feature>
<evidence type="ECO:0000313" key="3">
    <source>
        <dbReference type="Proteomes" id="UP000838412"/>
    </source>
</evidence>
<dbReference type="AlphaFoldDB" id="A0A8J9Z893"/>
<gene>
    <name evidence="2" type="primary">Hypp8339</name>
    <name evidence="2" type="ORF">BLAG_LOCUS9963</name>
</gene>
<feature type="region of interest" description="Disordered" evidence="1">
    <location>
        <begin position="150"/>
        <end position="212"/>
    </location>
</feature>
<evidence type="ECO:0000313" key="2">
    <source>
        <dbReference type="EMBL" id="CAH1248644.1"/>
    </source>
</evidence>
<reference evidence="2" key="1">
    <citation type="submission" date="2022-01" db="EMBL/GenBank/DDBJ databases">
        <authorList>
            <person name="Braso-Vives M."/>
        </authorList>
    </citation>
    <scope>NUCLEOTIDE SEQUENCE</scope>
</reference>
<dbReference type="EMBL" id="OV696701">
    <property type="protein sequence ID" value="CAH1248644.1"/>
    <property type="molecule type" value="Genomic_DNA"/>
</dbReference>